<name>A0ABU3Y6G4_9SPHN</name>
<dbReference type="Proteomes" id="UP001273531">
    <property type="component" value="Unassembled WGS sequence"/>
</dbReference>
<evidence type="ECO:0000313" key="2">
    <source>
        <dbReference type="EMBL" id="MDV3456985.1"/>
    </source>
</evidence>
<reference evidence="2 3" key="1">
    <citation type="submission" date="2023-10" db="EMBL/GenBank/DDBJ databases">
        <title>Sphingomonas sp. HF-S4 16S ribosomal RNA gene Genome sequencing and assembly.</title>
        <authorList>
            <person name="Lee H."/>
        </authorList>
    </citation>
    <scope>NUCLEOTIDE SEQUENCE [LARGE SCALE GENOMIC DNA]</scope>
    <source>
        <strain evidence="2 3">HF-S4</strain>
    </source>
</reference>
<comment type="caution">
    <text evidence="2">The sequence shown here is derived from an EMBL/GenBank/DDBJ whole genome shotgun (WGS) entry which is preliminary data.</text>
</comment>
<keyword evidence="1" id="KW-0472">Membrane</keyword>
<dbReference type="RefSeq" id="WP_317226151.1">
    <property type="nucleotide sequence ID" value="NZ_JAWJEJ010000001.1"/>
</dbReference>
<protein>
    <submittedName>
        <fullName evidence="2">Uncharacterized protein</fullName>
    </submittedName>
</protein>
<evidence type="ECO:0000313" key="3">
    <source>
        <dbReference type="Proteomes" id="UP001273531"/>
    </source>
</evidence>
<keyword evidence="3" id="KW-1185">Reference proteome</keyword>
<gene>
    <name evidence="2" type="ORF">RZN05_08325</name>
</gene>
<dbReference type="EMBL" id="JAWJEJ010000001">
    <property type="protein sequence ID" value="MDV3456985.1"/>
    <property type="molecule type" value="Genomic_DNA"/>
</dbReference>
<keyword evidence="1" id="KW-1133">Transmembrane helix</keyword>
<proteinExistence type="predicted"/>
<accession>A0ABU3Y6G4</accession>
<sequence length="284" mass="31321">MLSISQWWVGLAVELQAALIGAGATAGAAIFGVLAVIAQVRSQGRQSRAAIAETERRKINAALYEDAVLICRGLADASIGLSTKLHIMNMEIEVAARAEAAALAYNLPTARFPMLSALYGEFTDSALRFIFLIENRRVVDPRILIFRTAMSTVLHDSRKLMFSDFVLHVMPALPTDSPDGGIFPYKPPSVEGARAIRAYSDQLIQAVDDTTAYTEDFLTEMQNVLLGDLYGNHLEPRQPLDPARKAVTLDRAQELEAWFTTNTAWGVEAARVEAETRQRFLPRQ</sequence>
<feature type="transmembrane region" description="Helical" evidence="1">
    <location>
        <begin position="15"/>
        <end position="38"/>
    </location>
</feature>
<organism evidence="2 3">
    <name type="scientific">Sphingomonas agrestis</name>
    <dbReference type="NCBI Taxonomy" id="3080540"/>
    <lineage>
        <taxon>Bacteria</taxon>
        <taxon>Pseudomonadati</taxon>
        <taxon>Pseudomonadota</taxon>
        <taxon>Alphaproteobacteria</taxon>
        <taxon>Sphingomonadales</taxon>
        <taxon>Sphingomonadaceae</taxon>
        <taxon>Sphingomonas</taxon>
    </lineage>
</organism>
<keyword evidence="1" id="KW-0812">Transmembrane</keyword>
<evidence type="ECO:0000256" key="1">
    <source>
        <dbReference type="SAM" id="Phobius"/>
    </source>
</evidence>